<dbReference type="PANTHER" id="PTHR12461:SF18">
    <property type="entry name" value="JMJC DOMAIN-CONTAINING PROTEIN"/>
    <property type="match status" value="1"/>
</dbReference>
<protein>
    <submittedName>
        <fullName evidence="5">Uncharacterized protein LOC109482627</fullName>
    </submittedName>
</protein>
<proteinExistence type="predicted"/>
<dbReference type="Gene3D" id="1.10.238.10">
    <property type="entry name" value="EF-hand"/>
    <property type="match status" value="1"/>
</dbReference>
<dbReference type="PANTHER" id="PTHR12461">
    <property type="entry name" value="HYPOXIA-INDUCIBLE FACTOR 1 ALPHA INHIBITOR-RELATED"/>
    <property type="match status" value="1"/>
</dbReference>
<dbReference type="OrthoDB" id="415358at2759"/>
<dbReference type="Pfam" id="PF13621">
    <property type="entry name" value="Cupin_8"/>
    <property type="match status" value="1"/>
</dbReference>
<feature type="domain" description="EF-hand" evidence="2">
    <location>
        <begin position="377"/>
        <end position="412"/>
    </location>
</feature>
<keyword evidence="4" id="KW-1185">Reference proteome</keyword>
<dbReference type="PROSITE" id="PS50222">
    <property type="entry name" value="EF_HAND_2"/>
    <property type="match status" value="1"/>
</dbReference>
<feature type="signal peptide" evidence="1">
    <location>
        <begin position="1"/>
        <end position="23"/>
    </location>
</feature>
<dbReference type="InterPro" id="IPR002048">
    <property type="entry name" value="EF_hand_dom"/>
</dbReference>
<evidence type="ECO:0000313" key="5">
    <source>
        <dbReference type="RefSeq" id="XP_019640991.1"/>
    </source>
</evidence>
<dbReference type="InterPro" id="IPR003347">
    <property type="entry name" value="JmjC_dom"/>
</dbReference>
<dbReference type="SMART" id="SM00558">
    <property type="entry name" value="JmjC"/>
    <property type="match status" value="1"/>
</dbReference>
<dbReference type="KEGG" id="bbel:109482627"/>
<keyword evidence="1" id="KW-0732">Signal</keyword>
<dbReference type="AlphaFoldDB" id="A0A6P5AGM8"/>
<dbReference type="InterPro" id="IPR041667">
    <property type="entry name" value="Cupin_8"/>
</dbReference>
<evidence type="ECO:0000313" key="4">
    <source>
        <dbReference type="Proteomes" id="UP000515135"/>
    </source>
</evidence>
<dbReference type="InterPro" id="IPR011992">
    <property type="entry name" value="EF-hand-dom_pair"/>
</dbReference>
<evidence type="ECO:0000256" key="1">
    <source>
        <dbReference type="SAM" id="SignalP"/>
    </source>
</evidence>
<dbReference type="GeneID" id="109482627"/>
<accession>A0A6P5AGM8</accession>
<gene>
    <name evidence="5" type="primary">LOC109482627</name>
</gene>
<dbReference type="Gene3D" id="2.60.120.650">
    <property type="entry name" value="Cupin"/>
    <property type="match status" value="1"/>
</dbReference>
<reference evidence="5" key="1">
    <citation type="submission" date="2025-08" db="UniProtKB">
        <authorList>
            <consortium name="RefSeq"/>
        </authorList>
    </citation>
    <scope>IDENTIFICATION</scope>
    <source>
        <tissue evidence="5">Gonad</tissue>
    </source>
</reference>
<feature type="domain" description="JmjC" evidence="3">
    <location>
        <begin position="156"/>
        <end position="315"/>
    </location>
</feature>
<dbReference type="SUPFAM" id="SSF47473">
    <property type="entry name" value="EF-hand"/>
    <property type="match status" value="1"/>
</dbReference>
<dbReference type="FunFam" id="2.60.120.650:FF:000025">
    <property type="entry name" value="Lysine-specific demethylase 8"/>
    <property type="match status" value="1"/>
</dbReference>
<feature type="chain" id="PRO_5028159890" evidence="1">
    <location>
        <begin position="24"/>
        <end position="477"/>
    </location>
</feature>
<dbReference type="SUPFAM" id="SSF51197">
    <property type="entry name" value="Clavaminate synthase-like"/>
    <property type="match status" value="1"/>
</dbReference>
<organism evidence="4 5">
    <name type="scientific">Branchiostoma belcheri</name>
    <name type="common">Amphioxus</name>
    <dbReference type="NCBI Taxonomy" id="7741"/>
    <lineage>
        <taxon>Eukaryota</taxon>
        <taxon>Metazoa</taxon>
        <taxon>Chordata</taxon>
        <taxon>Cephalochordata</taxon>
        <taxon>Leptocardii</taxon>
        <taxon>Amphioxiformes</taxon>
        <taxon>Branchiostomatidae</taxon>
        <taxon>Branchiostoma</taxon>
    </lineage>
</organism>
<evidence type="ECO:0000259" key="2">
    <source>
        <dbReference type="PROSITE" id="PS50222"/>
    </source>
</evidence>
<dbReference type="GO" id="GO:0005509">
    <property type="term" value="F:calcium ion binding"/>
    <property type="evidence" value="ECO:0007669"/>
    <property type="project" value="InterPro"/>
</dbReference>
<dbReference type="RefSeq" id="XP_019640991.1">
    <property type="nucleotide sequence ID" value="XM_019785432.1"/>
</dbReference>
<sequence>MARARRLLFLVEILFLAVSLSSSDQETVNDFGDGIRSVEAEATTWPPNVVSSEDDPSLAPGHLKPIGANVPNKAVKVLQGFPPPDVFLRDYAIPSVPVLFRAAVTDSVAFKNWNTDEYFRQFSEADRQTHTIETRKKEVRTQRPTALTLRQFLDRYNQEDIYMVEAVPSFLRKDVPMPKSLLCEPLTNLLVDTVMWFSSGGTKSVLHNDDVDNINCLYAGKKELVFINFPRYRNKVDLDHPEGSYSSMDVEAVDFTKYPFMRDVEYHRVNMSAGDCLYIPYRWYHQVNSYGRNIAVNVWWEHNLKKYVEALSQDCGDLSEDATLADFNIENPQEEQPSDHLKEFLDSVKDETVTFEVFEASVKKDRVATELIIWTPECRQIIKEMFDEIDRNEDSVLTQDELDLMQEEELEEVLGEKLDGIRTVIIDQVAQLRQSVEAEVARGRAESYVELVKKLLDEGRTTLAGADESAEQGHQEL</sequence>
<dbReference type="Proteomes" id="UP000515135">
    <property type="component" value="Unplaced"/>
</dbReference>
<evidence type="ECO:0000259" key="3">
    <source>
        <dbReference type="PROSITE" id="PS51184"/>
    </source>
</evidence>
<dbReference type="PROSITE" id="PS51184">
    <property type="entry name" value="JMJC"/>
    <property type="match status" value="1"/>
</dbReference>
<name>A0A6P5AGM8_BRABE</name>